<dbReference type="InterPro" id="IPR050085">
    <property type="entry name" value="AGPR"/>
</dbReference>
<keyword evidence="2 4" id="KW-0521">NADP</keyword>
<evidence type="ECO:0000313" key="6">
    <source>
        <dbReference type="EMBL" id="AFM21614.1"/>
    </source>
</evidence>
<comment type="pathway">
    <text evidence="4">Amino-acid biosynthesis; L-arginine biosynthesis; N(2)-acetyl-L-ornithine from L-glutamate: step 3/4.</text>
</comment>
<evidence type="ECO:0000256" key="4">
    <source>
        <dbReference type="HAMAP-Rule" id="MF_00150"/>
    </source>
</evidence>
<dbReference type="PATRIC" id="fig|891968.3.peg.970"/>
<feature type="active site" evidence="4">
    <location>
        <position position="150"/>
    </location>
</feature>
<dbReference type="Proteomes" id="UP000006061">
    <property type="component" value="Chromosome"/>
</dbReference>
<dbReference type="InterPro" id="IPR036291">
    <property type="entry name" value="NAD(P)-bd_dom_sf"/>
</dbReference>
<dbReference type="STRING" id="891968.Anamo_0989"/>
<dbReference type="Pfam" id="PF22698">
    <property type="entry name" value="Semialdhyde_dhC_1"/>
    <property type="match status" value="1"/>
</dbReference>
<dbReference type="CDD" id="cd23939">
    <property type="entry name" value="AGPR_1_C_LysY"/>
    <property type="match status" value="1"/>
</dbReference>
<dbReference type="GO" id="GO:0003942">
    <property type="term" value="F:N-acetyl-gamma-glutamyl-phosphate reductase activity"/>
    <property type="evidence" value="ECO:0007669"/>
    <property type="project" value="UniProtKB-UniRule"/>
</dbReference>
<dbReference type="GO" id="GO:0005737">
    <property type="term" value="C:cytoplasm"/>
    <property type="evidence" value="ECO:0007669"/>
    <property type="project" value="UniProtKB-SubCell"/>
</dbReference>
<comment type="similarity">
    <text evidence="4">Belongs to the NAGSA dehydrogenase family. Type 1 subfamily.</text>
</comment>
<dbReference type="HOGENOM" id="CLU_006384_0_1_0"/>
<dbReference type="UniPathway" id="UPA00068">
    <property type="reaction ID" value="UER00108"/>
</dbReference>
<dbReference type="InterPro" id="IPR058924">
    <property type="entry name" value="AGPR_dimerisation_dom"/>
</dbReference>
<dbReference type="NCBIfam" id="TIGR01850">
    <property type="entry name" value="argC"/>
    <property type="match status" value="1"/>
</dbReference>
<dbReference type="KEGG" id="amo:Anamo_0989"/>
<dbReference type="eggNOG" id="COG0002">
    <property type="taxonomic scope" value="Bacteria"/>
</dbReference>
<evidence type="ECO:0000313" key="7">
    <source>
        <dbReference type="Proteomes" id="UP000006061"/>
    </source>
</evidence>
<keyword evidence="3 4" id="KW-0560">Oxidoreductase</keyword>
<dbReference type="GO" id="GO:0070401">
    <property type="term" value="F:NADP+ binding"/>
    <property type="evidence" value="ECO:0007669"/>
    <property type="project" value="InterPro"/>
</dbReference>
<dbReference type="CDD" id="cd17895">
    <property type="entry name" value="AGPR_1_N"/>
    <property type="match status" value="1"/>
</dbReference>
<dbReference type="InterPro" id="IPR000706">
    <property type="entry name" value="AGPR_type-1"/>
</dbReference>
<comment type="subcellular location">
    <subcellularLocation>
        <location evidence="4">Cytoplasm</location>
    </subcellularLocation>
</comment>
<dbReference type="Pfam" id="PF01118">
    <property type="entry name" value="Semialdhyde_dh"/>
    <property type="match status" value="1"/>
</dbReference>
<evidence type="ECO:0000256" key="3">
    <source>
        <dbReference type="ARBA" id="ARBA00023002"/>
    </source>
</evidence>
<proteinExistence type="inferred from homology"/>
<comment type="function">
    <text evidence="4">Catalyzes the NADPH-dependent reduction of N-acetyl-5-glutamyl phosphate to yield N-acetyl-L-glutamate 5-semialdehyde.</text>
</comment>
<name>I4BWF7_ACEMN</name>
<dbReference type="AlphaFoldDB" id="I4BWF7"/>
<dbReference type="PANTHER" id="PTHR32338:SF11">
    <property type="entry name" value="[LYSW]-L-2-AMINOADIPATE_[LYSW]-L-GLUTAMATE PHOSPHATE REDUCTASE-RELATED"/>
    <property type="match status" value="1"/>
</dbReference>
<dbReference type="PANTHER" id="PTHR32338">
    <property type="entry name" value="N-ACETYL-GAMMA-GLUTAMYL-PHOSPHATE REDUCTASE, CHLOROPLASTIC-RELATED-RELATED"/>
    <property type="match status" value="1"/>
</dbReference>
<dbReference type="SUPFAM" id="SSF55347">
    <property type="entry name" value="Glyceraldehyde-3-phosphate dehydrogenase-like, C-terminal domain"/>
    <property type="match status" value="1"/>
</dbReference>
<dbReference type="HAMAP" id="MF_00150">
    <property type="entry name" value="ArgC_type1"/>
    <property type="match status" value="1"/>
</dbReference>
<dbReference type="SMART" id="SM00859">
    <property type="entry name" value="Semialdhyde_dh"/>
    <property type="match status" value="1"/>
</dbReference>
<dbReference type="GO" id="GO:0051287">
    <property type="term" value="F:NAD binding"/>
    <property type="evidence" value="ECO:0007669"/>
    <property type="project" value="InterPro"/>
</dbReference>
<keyword evidence="4" id="KW-0963">Cytoplasm</keyword>
<dbReference type="SUPFAM" id="SSF51735">
    <property type="entry name" value="NAD(P)-binding Rossmann-fold domains"/>
    <property type="match status" value="1"/>
</dbReference>
<dbReference type="GO" id="GO:0006526">
    <property type="term" value="P:L-arginine biosynthetic process"/>
    <property type="evidence" value="ECO:0007669"/>
    <property type="project" value="UniProtKB-UniRule"/>
</dbReference>
<accession>I4BWF7</accession>
<sequence length="346" mass="37674">MYRAAVWGASGMAGGEVLRILAQHPSVEVACAVSNSKKGQFVWQVHPHLRANFSNLAFCNTDEGLSTGADIALLAVPHGTAVPIIESCLKKNMKVVDLSADVRLSSSKDYEAWYGHSHPNPELLSKAIYGLPELHRDDIRDAVLVSGVGCNASCCILGLYPLALMGLIEEARIEVRVGSSEAGASPTIGSHHPYRSRTLRVFEPFRHRHLAEILQELSLKESAVTLTMSAVEIVRGVQMLSHIRLSQKMSERDIWQIYRKAYAGNPFLQLCPAKPAHLRFPDPKLVTGCNNAMTGFALHEDGRRMLVVTAIDNLMKGAAGTAVQAANLMLGLVETEGLTMMPVYPV</sequence>
<evidence type="ECO:0000256" key="2">
    <source>
        <dbReference type="ARBA" id="ARBA00022857"/>
    </source>
</evidence>
<organism evidence="6 7">
    <name type="scientific">Acetomicrobium mobile (strain ATCC BAA-54 / DSM 13181 / JCM 12221 / NGA)</name>
    <name type="common">Anaerobaculum mobile</name>
    <dbReference type="NCBI Taxonomy" id="891968"/>
    <lineage>
        <taxon>Bacteria</taxon>
        <taxon>Thermotogati</taxon>
        <taxon>Synergistota</taxon>
        <taxon>Synergistia</taxon>
        <taxon>Synergistales</taxon>
        <taxon>Acetomicrobiaceae</taxon>
        <taxon>Acetomicrobium</taxon>
    </lineage>
</organism>
<evidence type="ECO:0000256" key="1">
    <source>
        <dbReference type="ARBA" id="ARBA00022605"/>
    </source>
</evidence>
<keyword evidence="1 4" id="KW-0028">Amino-acid biosynthesis</keyword>
<protein>
    <recommendedName>
        <fullName evidence="4">N-acetyl-gamma-glutamyl-phosphate reductase</fullName>
        <shortName evidence="4">AGPR</shortName>
        <ecNumber evidence="4">1.2.1.38</ecNumber>
    </recommendedName>
    <alternativeName>
        <fullName evidence="4">N-acetyl-glutamate semialdehyde dehydrogenase</fullName>
        <shortName evidence="4">NAGSA dehydrogenase</shortName>
    </alternativeName>
</protein>
<feature type="domain" description="Semialdehyde dehydrogenase NAD-binding" evidence="5">
    <location>
        <begin position="3"/>
        <end position="142"/>
    </location>
</feature>
<dbReference type="Gene3D" id="3.30.360.10">
    <property type="entry name" value="Dihydrodipicolinate Reductase, domain 2"/>
    <property type="match status" value="1"/>
</dbReference>
<keyword evidence="4" id="KW-0055">Arginine biosynthesis</keyword>
<reference evidence="7" key="1">
    <citation type="journal article" date="2013" name="Stand. Genomic Sci.">
        <title>Complete genome sequence of the moderate thermophile Anaerobaculum mobile type strain (NGA(T)).</title>
        <authorList>
            <person name="Mavromatis K."/>
            <person name="Stackebrandt E."/>
            <person name="Held B."/>
            <person name="Lapidus A."/>
            <person name="Nolan M."/>
            <person name="Lucas S."/>
            <person name="Hammon N."/>
            <person name="Deshpande S."/>
            <person name="Cheng J.F."/>
            <person name="Tapia R."/>
            <person name="Goodwin L.A."/>
            <person name="Pitluck S."/>
            <person name="Liolios K."/>
            <person name="Pagani I."/>
            <person name="Ivanova N."/>
            <person name="Mikhailova N."/>
            <person name="Huntemann M."/>
            <person name="Pati A."/>
            <person name="Chen A."/>
            <person name="Palaniappan K."/>
            <person name="Land M."/>
            <person name="Rohde M."/>
            <person name="Spring S."/>
            <person name="Goker M."/>
            <person name="Woyke T."/>
            <person name="Detter J.C."/>
            <person name="Bristow J."/>
            <person name="Eisen J.A."/>
            <person name="Markowitz V."/>
            <person name="Hugenholtz P."/>
            <person name="Klenk H.P."/>
            <person name="Kyrpides N.C."/>
        </authorList>
    </citation>
    <scope>NUCLEOTIDE SEQUENCE</scope>
    <source>
        <strain evidence="7">ATCC BAA-54 / DSM 13181 / NGA</strain>
    </source>
</reference>
<keyword evidence="7" id="KW-1185">Reference proteome</keyword>
<dbReference type="InterPro" id="IPR000534">
    <property type="entry name" value="Semialdehyde_DH_NAD-bd"/>
</dbReference>
<dbReference type="Gene3D" id="3.40.50.720">
    <property type="entry name" value="NAD(P)-binding Rossmann-like Domain"/>
    <property type="match status" value="1"/>
</dbReference>
<gene>
    <name evidence="4" type="primary">argC</name>
    <name evidence="6" type="ordered locus">Anamo_0989</name>
</gene>
<dbReference type="EC" id="1.2.1.38" evidence="4"/>
<comment type="catalytic activity">
    <reaction evidence="4">
        <text>N-acetyl-L-glutamate 5-semialdehyde + phosphate + NADP(+) = N-acetyl-L-glutamyl 5-phosphate + NADPH + H(+)</text>
        <dbReference type="Rhea" id="RHEA:21588"/>
        <dbReference type="ChEBI" id="CHEBI:15378"/>
        <dbReference type="ChEBI" id="CHEBI:29123"/>
        <dbReference type="ChEBI" id="CHEBI:43474"/>
        <dbReference type="ChEBI" id="CHEBI:57783"/>
        <dbReference type="ChEBI" id="CHEBI:57936"/>
        <dbReference type="ChEBI" id="CHEBI:58349"/>
        <dbReference type="EC" id="1.2.1.38"/>
    </reaction>
</comment>
<dbReference type="EMBL" id="CP003198">
    <property type="protein sequence ID" value="AFM21614.1"/>
    <property type="molecule type" value="Genomic_DNA"/>
</dbReference>
<evidence type="ECO:0000259" key="5">
    <source>
        <dbReference type="SMART" id="SM00859"/>
    </source>
</evidence>